<dbReference type="EMBL" id="JACIJF010000001">
    <property type="protein sequence ID" value="MBB5709288.1"/>
    <property type="molecule type" value="Genomic_DNA"/>
</dbReference>
<comment type="caution">
    <text evidence="1">The sequence shown here is derived from an EMBL/GenBank/DDBJ whole genome shotgun (WGS) entry which is preliminary data.</text>
</comment>
<organism evidence="1 2">
    <name type="scientific">Sphingomonas xinjiangensis</name>
    <dbReference type="NCBI Taxonomy" id="643568"/>
    <lineage>
        <taxon>Bacteria</taxon>
        <taxon>Pseudomonadati</taxon>
        <taxon>Pseudomonadota</taxon>
        <taxon>Alphaproteobacteria</taxon>
        <taxon>Sphingomonadales</taxon>
        <taxon>Sphingomonadaceae</taxon>
        <taxon>Sphingomonas</taxon>
    </lineage>
</organism>
<sequence length="89" mass="9460">MATEPRDALEAEAREVAKGLTSQCKAALTWPKPGDDGGVRIQCRTLYPATISALERRKLVQFNCLTKLGLAVRSHLLAALSAAAPGKEG</sequence>
<keyword evidence="2" id="KW-1185">Reference proteome</keyword>
<accession>A0A840YEU2</accession>
<proteinExistence type="predicted"/>
<dbReference type="AlphaFoldDB" id="A0A840YEU2"/>
<evidence type="ECO:0000313" key="1">
    <source>
        <dbReference type="EMBL" id="MBB5709288.1"/>
    </source>
</evidence>
<dbReference type="Proteomes" id="UP000527143">
    <property type="component" value="Unassembled WGS sequence"/>
</dbReference>
<dbReference type="RefSeq" id="WP_184083858.1">
    <property type="nucleotide sequence ID" value="NZ_JACIJF010000001.1"/>
</dbReference>
<protein>
    <submittedName>
        <fullName evidence="1">Uncharacterized protein</fullName>
    </submittedName>
</protein>
<gene>
    <name evidence="1" type="ORF">FHT02_000494</name>
</gene>
<name>A0A840YEU2_9SPHN</name>
<reference evidence="1 2" key="1">
    <citation type="submission" date="2020-08" db="EMBL/GenBank/DDBJ databases">
        <title>Genomic Encyclopedia of Type Strains, Phase IV (KMG-IV): sequencing the most valuable type-strain genomes for metagenomic binning, comparative biology and taxonomic classification.</title>
        <authorList>
            <person name="Goeker M."/>
        </authorList>
    </citation>
    <scope>NUCLEOTIDE SEQUENCE [LARGE SCALE GENOMIC DNA]</scope>
    <source>
        <strain evidence="1 2">DSM 26736</strain>
    </source>
</reference>
<evidence type="ECO:0000313" key="2">
    <source>
        <dbReference type="Proteomes" id="UP000527143"/>
    </source>
</evidence>